<feature type="domain" description="C4-type zinc ribbon" evidence="2">
    <location>
        <begin position="200"/>
        <end position="232"/>
    </location>
</feature>
<evidence type="ECO:0000313" key="3">
    <source>
        <dbReference type="EMBL" id="BDG08924.1"/>
    </source>
</evidence>
<feature type="coiled-coil region" evidence="1">
    <location>
        <begin position="6"/>
        <end position="112"/>
    </location>
</feature>
<evidence type="ECO:0000313" key="4">
    <source>
        <dbReference type="Proteomes" id="UP001162734"/>
    </source>
</evidence>
<dbReference type="InterPro" id="IPR052376">
    <property type="entry name" value="Oxidative_Scav/Glycosyltrans"/>
</dbReference>
<dbReference type="Proteomes" id="UP001162734">
    <property type="component" value="Chromosome"/>
</dbReference>
<evidence type="ECO:0000256" key="1">
    <source>
        <dbReference type="SAM" id="Coils"/>
    </source>
</evidence>
<dbReference type="EMBL" id="AP025592">
    <property type="protein sequence ID" value="BDG08924.1"/>
    <property type="molecule type" value="Genomic_DNA"/>
</dbReference>
<reference evidence="4" key="1">
    <citation type="journal article" date="2022" name="Int. J. Syst. Evol. Microbiol.">
        <title>Anaeromyxobacter oryzae sp. nov., Anaeromyxobacter diazotrophicus sp. nov. and Anaeromyxobacter paludicola sp. nov., isolated from paddy soils.</title>
        <authorList>
            <person name="Itoh H."/>
            <person name="Xu Z."/>
            <person name="Mise K."/>
            <person name="Masuda Y."/>
            <person name="Ushijima N."/>
            <person name="Hayakawa C."/>
            <person name="Shiratori Y."/>
            <person name="Senoo K."/>
        </authorList>
    </citation>
    <scope>NUCLEOTIDE SEQUENCE [LARGE SCALE GENOMIC DNA]</scope>
    <source>
        <strain evidence="4">Red630</strain>
    </source>
</reference>
<sequence>MSLREKLKALEELQQIDLEMNAVRAEAEGLPARRAELEAKVSEAQRAYEAEKGRLEDNERERRQVESLLAMERDKVKKWEGRLGEIKTPREYAALSREIDIAKKTNETQSEQLKTLAAAAGTLRAAVDQRAEELSEREMATQSDRQGLEQAEAEMTRRLGELDARRAEAVTRVDASLLSRYENIRRRRAGIAVSPVVGATCTGCNRNIPPQLSIVLQRADSVETCPSCNRIIYSAAAVNPPAPDPA</sequence>
<dbReference type="Gene3D" id="1.10.287.1490">
    <property type="match status" value="1"/>
</dbReference>
<dbReference type="InterPro" id="IPR003743">
    <property type="entry name" value="Zf-RING_7"/>
</dbReference>
<proteinExistence type="predicted"/>
<evidence type="ECO:0000259" key="2">
    <source>
        <dbReference type="Pfam" id="PF02591"/>
    </source>
</evidence>
<organism evidence="3 4">
    <name type="scientific">Anaeromyxobacter paludicola</name>
    <dbReference type="NCBI Taxonomy" id="2918171"/>
    <lineage>
        <taxon>Bacteria</taxon>
        <taxon>Pseudomonadati</taxon>
        <taxon>Myxococcota</taxon>
        <taxon>Myxococcia</taxon>
        <taxon>Myxococcales</taxon>
        <taxon>Cystobacterineae</taxon>
        <taxon>Anaeromyxobacteraceae</taxon>
        <taxon>Anaeromyxobacter</taxon>
    </lineage>
</organism>
<dbReference type="Pfam" id="PF02591">
    <property type="entry name" value="Zn_ribbon_9"/>
    <property type="match status" value="1"/>
</dbReference>
<protein>
    <recommendedName>
        <fullName evidence="2">C4-type zinc ribbon domain-containing protein</fullName>
    </recommendedName>
</protein>
<keyword evidence="1" id="KW-0175">Coiled coil</keyword>
<gene>
    <name evidence="3" type="ORF">AMPC_20370</name>
</gene>
<dbReference type="PANTHER" id="PTHR39082">
    <property type="entry name" value="PHOSPHOLIPASE C-BETA-2-RELATED"/>
    <property type="match status" value="1"/>
</dbReference>
<keyword evidence="4" id="KW-1185">Reference proteome</keyword>
<accession>A0ABM7XAP7</accession>
<name>A0ABM7XAP7_9BACT</name>
<dbReference type="PANTHER" id="PTHR39082:SF1">
    <property type="entry name" value="SCAVENGER RECEPTOR CLASS A MEMBER 3"/>
    <property type="match status" value="1"/>
</dbReference>